<evidence type="ECO:0000313" key="3">
    <source>
        <dbReference type="Proteomes" id="UP000236754"/>
    </source>
</evidence>
<dbReference type="EMBL" id="FNVU01000025">
    <property type="protein sequence ID" value="SEG92253.1"/>
    <property type="molecule type" value="Genomic_DNA"/>
</dbReference>
<organism evidence="2 3">
    <name type="scientific">Actinacidiphila yanglinensis</name>
    <dbReference type="NCBI Taxonomy" id="310779"/>
    <lineage>
        <taxon>Bacteria</taxon>
        <taxon>Bacillati</taxon>
        <taxon>Actinomycetota</taxon>
        <taxon>Actinomycetes</taxon>
        <taxon>Kitasatosporales</taxon>
        <taxon>Streptomycetaceae</taxon>
        <taxon>Actinacidiphila</taxon>
    </lineage>
</organism>
<dbReference type="SUPFAM" id="SSF48452">
    <property type="entry name" value="TPR-like"/>
    <property type="match status" value="1"/>
</dbReference>
<sequence>MVLEWVRYDEVMGRWTEEITAARIALRDACALDHPVAVVMSGYNPARALIETGRADEAREPLDLRVGHLDRQPHEARARTDRLAGRLCSRTDRNPEALQHARNAVAPAREPGRRGKWGRALTDAGWELAALGAYEEAVPGPRGGRAPGTAGNQLGRRTRTARPNHPPGAGT</sequence>
<protein>
    <recommendedName>
        <fullName evidence="4">Tetratricopeptide repeat-containing protein</fullName>
    </recommendedName>
</protein>
<dbReference type="InterPro" id="IPR011990">
    <property type="entry name" value="TPR-like_helical_dom_sf"/>
</dbReference>
<keyword evidence="3" id="KW-1185">Reference proteome</keyword>
<dbReference type="AlphaFoldDB" id="A0A1H6E4V9"/>
<accession>A0A1H6E4V9</accession>
<proteinExistence type="predicted"/>
<evidence type="ECO:0000313" key="2">
    <source>
        <dbReference type="EMBL" id="SEG92253.1"/>
    </source>
</evidence>
<dbReference type="Proteomes" id="UP000236754">
    <property type="component" value="Unassembled WGS sequence"/>
</dbReference>
<name>A0A1H6E4V9_9ACTN</name>
<feature type="region of interest" description="Disordered" evidence="1">
    <location>
        <begin position="135"/>
        <end position="171"/>
    </location>
</feature>
<evidence type="ECO:0008006" key="4">
    <source>
        <dbReference type="Google" id="ProtNLM"/>
    </source>
</evidence>
<gene>
    <name evidence="2" type="ORF">SAMN05216223_125102</name>
</gene>
<evidence type="ECO:0000256" key="1">
    <source>
        <dbReference type="SAM" id="MobiDB-lite"/>
    </source>
</evidence>
<reference evidence="2 3" key="1">
    <citation type="submission" date="2016-10" db="EMBL/GenBank/DDBJ databases">
        <authorList>
            <person name="de Groot N.N."/>
        </authorList>
    </citation>
    <scope>NUCLEOTIDE SEQUENCE [LARGE SCALE GENOMIC DNA]</scope>
    <source>
        <strain evidence="2 3">CGMCC 4.2023</strain>
    </source>
</reference>